<evidence type="ECO:0000259" key="2">
    <source>
        <dbReference type="Pfam" id="PF07910"/>
    </source>
</evidence>
<sequence length="252" mass="28055">MSTPDTANAAYNVIPNLLFLLRHTDDVAAAYLCTASAIQISKTLEEGAHFCGYRNVQMILAAQEHETGAANIKIPTISDLQIKIEDAWKAGINPHGMAQTGGIRGTRKHIGTSEAEALLLSLGIPCTGSAFHGKHAWQQLLDYTEAYFSTSFDPSVKMSGSQEAHLTNKSPIFLQRPSHSLTIVGMIRFRSGKRGILTFDPAWQTPSLMRKPLSASQHRAWKLKWLLKQYTKSERYLKRYPAFETLIIERQG</sequence>
<evidence type="ECO:0000256" key="1">
    <source>
        <dbReference type="ARBA" id="ARBA00022801"/>
    </source>
</evidence>
<evidence type="ECO:0000313" key="3">
    <source>
        <dbReference type="EMBL" id="CAD0100773.1"/>
    </source>
</evidence>
<reference evidence="3" key="1">
    <citation type="submission" date="2020-06" db="EMBL/GenBank/DDBJ databases">
        <authorList>
            <person name="Onetto C."/>
        </authorList>
    </citation>
    <scope>NUCLEOTIDE SEQUENCE</scope>
</reference>
<protein>
    <recommendedName>
        <fullName evidence="2">UFSP1/2/DUB catalytic domain-containing protein</fullName>
    </recommendedName>
</protein>
<feature type="domain" description="UFSP1/2/DUB catalytic" evidence="2">
    <location>
        <begin position="31"/>
        <end position="238"/>
    </location>
</feature>
<gene>
    <name evidence="3" type="ORF">AWRI4233_LOCUS9598</name>
</gene>
<evidence type="ECO:0000313" key="4">
    <source>
        <dbReference type="Proteomes" id="UP000714618"/>
    </source>
</evidence>
<comment type="caution">
    <text evidence="3">The sequence shown here is derived from an EMBL/GenBank/DDBJ whole genome shotgun (WGS) entry which is preliminary data.</text>
</comment>
<name>A0A9N8PNE7_9PEZI</name>
<dbReference type="AlphaFoldDB" id="A0A9N8PNE7"/>
<dbReference type="Gene3D" id="3.90.70.130">
    <property type="match status" value="1"/>
</dbReference>
<keyword evidence="1" id="KW-0378">Hydrolase</keyword>
<dbReference type="InterPro" id="IPR012462">
    <property type="entry name" value="UFSP1/2_DUB_cat"/>
</dbReference>
<dbReference type="EMBL" id="CAIJEO010000013">
    <property type="protein sequence ID" value="CAD0100773.1"/>
    <property type="molecule type" value="Genomic_DNA"/>
</dbReference>
<dbReference type="Proteomes" id="UP000714618">
    <property type="component" value="Unassembled WGS sequence"/>
</dbReference>
<dbReference type="OrthoDB" id="288987at2759"/>
<proteinExistence type="predicted"/>
<accession>A0A9N8PNE7</accession>
<keyword evidence="4" id="KW-1185">Reference proteome</keyword>
<dbReference type="Pfam" id="PF07910">
    <property type="entry name" value="Peptidase_C78"/>
    <property type="match status" value="1"/>
</dbReference>
<organism evidence="3 4">
    <name type="scientific">Aureobasidium mustum</name>
    <dbReference type="NCBI Taxonomy" id="2773714"/>
    <lineage>
        <taxon>Eukaryota</taxon>
        <taxon>Fungi</taxon>
        <taxon>Dikarya</taxon>
        <taxon>Ascomycota</taxon>
        <taxon>Pezizomycotina</taxon>
        <taxon>Dothideomycetes</taxon>
        <taxon>Dothideomycetidae</taxon>
        <taxon>Dothideales</taxon>
        <taxon>Saccotheciaceae</taxon>
        <taxon>Aureobasidium</taxon>
    </lineage>
</organism>
<dbReference type="GO" id="GO:0016787">
    <property type="term" value="F:hydrolase activity"/>
    <property type="evidence" value="ECO:0007669"/>
    <property type="project" value="UniProtKB-KW"/>
</dbReference>